<evidence type="ECO:0000313" key="8">
    <source>
        <dbReference type="EnsemblMetazoa" id="GBRI029064-PA"/>
    </source>
</evidence>
<evidence type="ECO:0000256" key="3">
    <source>
        <dbReference type="ARBA" id="ARBA00022833"/>
    </source>
</evidence>
<evidence type="ECO:0000256" key="1">
    <source>
        <dbReference type="ARBA" id="ARBA00022723"/>
    </source>
</evidence>
<dbReference type="SUPFAM" id="SSF54928">
    <property type="entry name" value="RNA-binding domain, RBD"/>
    <property type="match status" value="1"/>
</dbReference>
<dbReference type="STRING" id="37001.A0A1A9WR44"/>
<organism evidence="8 9">
    <name type="scientific">Glossina brevipalpis</name>
    <dbReference type="NCBI Taxonomy" id="37001"/>
    <lineage>
        <taxon>Eukaryota</taxon>
        <taxon>Metazoa</taxon>
        <taxon>Ecdysozoa</taxon>
        <taxon>Arthropoda</taxon>
        <taxon>Hexapoda</taxon>
        <taxon>Insecta</taxon>
        <taxon>Pterygota</taxon>
        <taxon>Neoptera</taxon>
        <taxon>Endopterygota</taxon>
        <taxon>Diptera</taxon>
        <taxon>Brachycera</taxon>
        <taxon>Muscomorpha</taxon>
        <taxon>Hippoboscoidea</taxon>
        <taxon>Glossinidae</taxon>
        <taxon>Glossina</taxon>
    </lineage>
</organism>
<dbReference type="Gene3D" id="2.30.30.140">
    <property type="match status" value="2"/>
</dbReference>
<evidence type="ECO:0000259" key="6">
    <source>
        <dbReference type="PROSITE" id="PS50304"/>
    </source>
</evidence>
<sequence>MNDIDVFKKCNMKEKDYANAKFNQTVSESRDNLNFDLQQNLGKRQSLPYLLFKNVPKGMTKLILRNICSKHGLVKEVRYDNKSKFYFVDFATVADAETTCRSLRNNIFGFQVVVGKKKAEVEIPSDSSTQSSCINSEKLRQGIYSKTDTMERQDLKNENNEINANLEENTGRATNYTKNKNQPFSTISNKTCSNSECSQKSASFKINKCTLCKQDCDLCCRRCRALYCNIQCQTKDWEKHRRICGRSKPLQMKKIIAANDSNQEDAIDVSYASLNGNVKRHENNDSVIIQKVPRNGIRHASLNGNYEQEKYEKYDHPEIIEKMPRSGNIVTITSIAKTNVLFIRSIAYDDNENFLKTVNGLQKLGKSLKTVIMKPKRGQILISKFRKQICRVMILNYIGTEEVAVVYSDYGDVAKVKLKDLYEAPNEYTYIPRYAIPVTLKGVSDHYMTEEIRNFMNSYLNVNVYVKYKAEDLISDKAVYMVELLDESSQESINKIINKLATPREPLNSSEICFKDYLRHVLLPSSSNIELVVMDNSLMRIGIISCALEPFAFEIQKFKKDIQKYAQNSSFVYYTPQINELCIAKYSICDEWYRGCCLELDDGHASVMFIDYGNTARVVFDNIRPYPLQFTYPIYTCECEIRGLPEKCNEKLLEKLEELITKGSVLKCEEVQCYEADKFHSLSLPHVLKELNSSGLLEAEYET</sequence>
<dbReference type="SUPFAM" id="SSF144232">
    <property type="entry name" value="HIT/MYND zinc finger-like"/>
    <property type="match status" value="1"/>
</dbReference>
<keyword evidence="9" id="KW-1185">Reference proteome</keyword>
<dbReference type="Gene3D" id="2.40.50.90">
    <property type="match status" value="1"/>
</dbReference>
<protein>
    <recommendedName>
        <fullName evidence="10">Tudor domain-containing protein 1</fullName>
    </recommendedName>
</protein>
<evidence type="ECO:0000259" key="7">
    <source>
        <dbReference type="PROSITE" id="PS50865"/>
    </source>
</evidence>
<dbReference type="InterPro" id="IPR002893">
    <property type="entry name" value="Znf_MYND"/>
</dbReference>
<evidence type="ECO:0000256" key="4">
    <source>
        <dbReference type="ARBA" id="ARBA00022884"/>
    </source>
</evidence>
<dbReference type="CDD" id="cd00590">
    <property type="entry name" value="RRM_SF"/>
    <property type="match status" value="1"/>
</dbReference>
<reference evidence="8" key="2">
    <citation type="submission" date="2020-05" db="UniProtKB">
        <authorList>
            <consortium name="EnsemblMetazoa"/>
        </authorList>
    </citation>
    <scope>IDENTIFICATION</scope>
    <source>
        <strain evidence="8">IAEA</strain>
    </source>
</reference>
<dbReference type="InterPro" id="IPR035979">
    <property type="entry name" value="RBD_domain_sf"/>
</dbReference>
<feature type="domain" description="Tudor" evidence="6">
    <location>
        <begin position="575"/>
        <end position="633"/>
    </location>
</feature>
<keyword evidence="4" id="KW-0694">RNA-binding</keyword>
<dbReference type="Proteomes" id="UP000091820">
    <property type="component" value="Unassembled WGS sequence"/>
</dbReference>
<dbReference type="InterPro" id="IPR035437">
    <property type="entry name" value="SNase_OB-fold_sf"/>
</dbReference>
<evidence type="ECO:0008006" key="10">
    <source>
        <dbReference type="Google" id="ProtNLM"/>
    </source>
</evidence>
<dbReference type="PROSITE" id="PS50304">
    <property type="entry name" value="TUDOR"/>
    <property type="match status" value="1"/>
</dbReference>
<dbReference type="GO" id="GO:0008270">
    <property type="term" value="F:zinc ion binding"/>
    <property type="evidence" value="ECO:0007669"/>
    <property type="project" value="UniProtKB-KW"/>
</dbReference>
<dbReference type="SUPFAM" id="SSF63748">
    <property type="entry name" value="Tudor/PWWP/MBT"/>
    <property type="match status" value="2"/>
</dbReference>
<dbReference type="SMART" id="SM00333">
    <property type="entry name" value="TUDOR"/>
    <property type="match status" value="2"/>
</dbReference>
<feature type="domain" description="MYND-type" evidence="7">
    <location>
        <begin position="209"/>
        <end position="244"/>
    </location>
</feature>
<dbReference type="SMART" id="SM00360">
    <property type="entry name" value="RRM"/>
    <property type="match status" value="1"/>
</dbReference>
<dbReference type="PROSITE" id="PS50865">
    <property type="entry name" value="ZF_MYND_2"/>
    <property type="match status" value="1"/>
</dbReference>
<dbReference type="Gene3D" id="3.30.70.330">
    <property type="match status" value="1"/>
</dbReference>
<evidence type="ECO:0000313" key="9">
    <source>
        <dbReference type="Proteomes" id="UP000091820"/>
    </source>
</evidence>
<accession>A0A1A9WR44</accession>
<dbReference type="PANTHER" id="PTHR16442:SF1">
    <property type="entry name" value="RING FINGER PROTEIN 17"/>
    <property type="match status" value="1"/>
</dbReference>
<dbReference type="InterPro" id="IPR012677">
    <property type="entry name" value="Nucleotide-bd_a/b_plait_sf"/>
</dbReference>
<evidence type="ECO:0000256" key="5">
    <source>
        <dbReference type="PROSITE-ProRule" id="PRU00134"/>
    </source>
</evidence>
<dbReference type="GO" id="GO:0005737">
    <property type="term" value="C:cytoplasm"/>
    <property type="evidence" value="ECO:0007669"/>
    <property type="project" value="UniProtKB-ARBA"/>
</dbReference>
<proteinExistence type="predicted"/>
<dbReference type="PANTHER" id="PTHR16442">
    <property type="entry name" value="RING FINGER PROTEIN 17"/>
    <property type="match status" value="1"/>
</dbReference>
<keyword evidence="1" id="KW-0479">Metal-binding</keyword>
<dbReference type="VEuPathDB" id="VectorBase:GBRI029064"/>
<name>A0A1A9WR44_9MUSC</name>
<keyword evidence="2 5" id="KW-0863">Zinc-finger</keyword>
<dbReference type="Pfam" id="PF00567">
    <property type="entry name" value="TUDOR"/>
    <property type="match status" value="2"/>
</dbReference>
<dbReference type="InterPro" id="IPR000504">
    <property type="entry name" value="RRM_dom"/>
</dbReference>
<dbReference type="EnsemblMetazoa" id="GBRI029064-RA">
    <property type="protein sequence ID" value="GBRI029064-PA"/>
    <property type="gene ID" value="GBRI029064"/>
</dbReference>
<keyword evidence="3" id="KW-0862">Zinc</keyword>
<dbReference type="AlphaFoldDB" id="A0A1A9WR44"/>
<dbReference type="InterPro" id="IPR002999">
    <property type="entry name" value="Tudor"/>
</dbReference>
<evidence type="ECO:0000256" key="2">
    <source>
        <dbReference type="ARBA" id="ARBA00022771"/>
    </source>
</evidence>
<reference evidence="9" key="1">
    <citation type="submission" date="2014-03" db="EMBL/GenBank/DDBJ databases">
        <authorList>
            <person name="Aksoy S."/>
            <person name="Warren W."/>
            <person name="Wilson R.K."/>
        </authorList>
    </citation>
    <scope>NUCLEOTIDE SEQUENCE [LARGE SCALE GENOMIC DNA]</scope>
    <source>
        <strain evidence="9">IAEA</strain>
    </source>
</reference>
<dbReference type="GO" id="GO:0003723">
    <property type="term" value="F:RNA binding"/>
    <property type="evidence" value="ECO:0007669"/>
    <property type="project" value="UniProtKB-KW"/>
</dbReference>